<keyword evidence="4" id="KW-0413">Isomerase</keyword>
<keyword evidence="2" id="KW-0812">Transmembrane</keyword>
<accession>A0A7W6HTL9</accession>
<feature type="transmembrane region" description="Helical" evidence="2">
    <location>
        <begin position="27"/>
        <end position="43"/>
    </location>
</feature>
<feature type="transmembrane region" description="Helical" evidence="2">
    <location>
        <begin position="80"/>
        <end position="100"/>
    </location>
</feature>
<evidence type="ECO:0000313" key="5">
    <source>
        <dbReference type="Proteomes" id="UP000546007"/>
    </source>
</evidence>
<dbReference type="AlphaFoldDB" id="A0A7W6HTL9"/>
<reference evidence="4 5" key="1">
    <citation type="submission" date="2020-08" db="EMBL/GenBank/DDBJ databases">
        <title>Genomic Encyclopedia of Type Strains, Phase IV (KMG-IV): sequencing the most valuable type-strain genomes for metagenomic binning, comparative biology and taxonomic classification.</title>
        <authorList>
            <person name="Goeker M."/>
        </authorList>
    </citation>
    <scope>NUCLEOTIDE SEQUENCE [LARGE SCALE GENOMIC DNA]</scope>
    <source>
        <strain evidence="4 5">DSM 105721</strain>
    </source>
</reference>
<feature type="transmembrane region" description="Helical" evidence="2">
    <location>
        <begin position="55"/>
        <end position="74"/>
    </location>
</feature>
<organism evidence="4 5">
    <name type="scientific">Butyricimonas faecihominis</name>
    <dbReference type="NCBI Taxonomy" id="1472416"/>
    <lineage>
        <taxon>Bacteria</taxon>
        <taxon>Pseudomonadati</taxon>
        <taxon>Bacteroidota</taxon>
        <taxon>Bacteroidia</taxon>
        <taxon>Bacteroidales</taxon>
        <taxon>Odoribacteraceae</taxon>
        <taxon>Butyricimonas</taxon>
    </lineage>
</organism>
<dbReference type="EMBL" id="JACIES010000001">
    <property type="protein sequence ID" value="MBB4024745.1"/>
    <property type="molecule type" value="Genomic_DNA"/>
</dbReference>
<evidence type="ECO:0000259" key="3">
    <source>
        <dbReference type="PROSITE" id="PS51462"/>
    </source>
</evidence>
<dbReference type="GO" id="GO:0016787">
    <property type="term" value="F:hydrolase activity"/>
    <property type="evidence" value="ECO:0007669"/>
    <property type="project" value="UniProtKB-KW"/>
</dbReference>
<keyword evidence="2" id="KW-1133">Transmembrane helix</keyword>
<keyword evidence="1" id="KW-0378">Hydrolase</keyword>
<proteinExistence type="predicted"/>
<dbReference type="PANTHER" id="PTHR10885:SF0">
    <property type="entry name" value="ISOPENTENYL-DIPHOSPHATE DELTA-ISOMERASE"/>
    <property type="match status" value="1"/>
</dbReference>
<name>A0A7W6HTL9_9BACT</name>
<dbReference type="Pfam" id="PF00293">
    <property type="entry name" value="NUDIX"/>
    <property type="match status" value="1"/>
</dbReference>
<feature type="transmembrane region" description="Helical" evidence="2">
    <location>
        <begin position="153"/>
        <end position="173"/>
    </location>
</feature>
<keyword evidence="5" id="KW-1185">Reference proteome</keyword>
<dbReference type="Gene3D" id="3.90.79.10">
    <property type="entry name" value="Nucleoside Triphosphate Pyrophosphohydrolase"/>
    <property type="match status" value="1"/>
</dbReference>
<dbReference type="PANTHER" id="PTHR10885">
    <property type="entry name" value="ISOPENTENYL-DIPHOSPHATE DELTA-ISOMERASE"/>
    <property type="match status" value="1"/>
</dbReference>
<evidence type="ECO:0000256" key="1">
    <source>
        <dbReference type="ARBA" id="ARBA00022801"/>
    </source>
</evidence>
<dbReference type="GO" id="GO:0016853">
    <property type="term" value="F:isomerase activity"/>
    <property type="evidence" value="ECO:0007669"/>
    <property type="project" value="UniProtKB-KW"/>
</dbReference>
<dbReference type="InterPro" id="IPR015797">
    <property type="entry name" value="NUDIX_hydrolase-like_dom_sf"/>
</dbReference>
<dbReference type="Proteomes" id="UP000546007">
    <property type="component" value="Unassembled WGS sequence"/>
</dbReference>
<comment type="caution">
    <text evidence="4">The sequence shown here is derived from an EMBL/GenBank/DDBJ whole genome shotgun (WGS) entry which is preliminary data.</text>
</comment>
<protein>
    <submittedName>
        <fullName evidence="4">Isopentenyldiphosphate isomerase/intracellular septation protein A</fullName>
    </submittedName>
</protein>
<feature type="transmembrane region" description="Helical" evidence="2">
    <location>
        <begin position="128"/>
        <end position="147"/>
    </location>
</feature>
<evidence type="ECO:0000256" key="2">
    <source>
        <dbReference type="SAM" id="Phobius"/>
    </source>
</evidence>
<dbReference type="InterPro" id="IPR000086">
    <property type="entry name" value="NUDIX_hydrolase_dom"/>
</dbReference>
<dbReference type="CDD" id="cd04692">
    <property type="entry name" value="NUDIX_Hydrolase"/>
    <property type="match status" value="1"/>
</dbReference>
<keyword evidence="2" id="KW-0472">Membrane</keyword>
<dbReference type="PROSITE" id="PS00893">
    <property type="entry name" value="NUDIX_BOX"/>
    <property type="match status" value="1"/>
</dbReference>
<sequence length="348" mass="40107">MKSLLPSFILILLYFIAEEFFGPKIGLIAVIVLGAGEFFYSWIREKRINKMTLFNTLFFIALAAISVLLEGISFERIQQTIVEAAMCVLIGIFAFSKVDMTQTLPESYRKTLQVTPEQQQAMHRMLRLLFYLLVLHTVLAFTSAFIFDEEIHQFIEGPLLYILIVLFFLTLFVKNRLLAKAASQDEWLPIVNEKGEVVGKATRRSCHSGSMLLHPVVHLHLINEQGDIYLQKRSMKKNFLPGMWDTAVGGHVALGEKIEDALKRETFEELGITKFKARFLGSYVWESSRERELVFPFLCTSHDAIHINNDEVDEGRFWSRKEIEQNAAANIFTPNFLHEYNHLLKKIK</sequence>
<dbReference type="PROSITE" id="PS51462">
    <property type="entry name" value="NUDIX"/>
    <property type="match status" value="1"/>
</dbReference>
<dbReference type="InterPro" id="IPR020084">
    <property type="entry name" value="NUDIX_hydrolase_CS"/>
</dbReference>
<dbReference type="SUPFAM" id="SSF55811">
    <property type="entry name" value="Nudix"/>
    <property type="match status" value="1"/>
</dbReference>
<gene>
    <name evidence="4" type="ORF">GGR14_000506</name>
</gene>
<feature type="domain" description="Nudix hydrolase" evidence="3">
    <location>
        <begin position="212"/>
        <end position="340"/>
    </location>
</feature>
<evidence type="ECO:0000313" key="4">
    <source>
        <dbReference type="EMBL" id="MBB4024745.1"/>
    </source>
</evidence>